<dbReference type="Pfam" id="PF03466">
    <property type="entry name" value="LysR_substrate"/>
    <property type="match status" value="1"/>
</dbReference>
<dbReference type="RefSeq" id="WP_206782569.1">
    <property type="nucleotide sequence ID" value="NZ_CP090431.1"/>
</dbReference>
<dbReference type="InterPro" id="IPR036390">
    <property type="entry name" value="WH_DNA-bd_sf"/>
</dbReference>
<accession>A0A8I1MFG8</accession>
<dbReference type="Gene3D" id="3.40.190.10">
    <property type="entry name" value="Periplasmic binding protein-like II"/>
    <property type="match status" value="2"/>
</dbReference>
<proteinExistence type="inferred from homology"/>
<dbReference type="SUPFAM" id="SSF53850">
    <property type="entry name" value="Periplasmic binding protein-like II"/>
    <property type="match status" value="1"/>
</dbReference>
<evidence type="ECO:0000256" key="4">
    <source>
        <dbReference type="ARBA" id="ARBA00023163"/>
    </source>
</evidence>
<evidence type="ECO:0000256" key="3">
    <source>
        <dbReference type="ARBA" id="ARBA00023125"/>
    </source>
</evidence>
<dbReference type="SUPFAM" id="SSF46785">
    <property type="entry name" value="Winged helix' DNA-binding domain"/>
    <property type="match status" value="1"/>
</dbReference>
<sequence>MIDFEWYRSFISIYKHRSVSAAAKARILTQPAMSQHLAALEAEVGEPLFIRAPRKMIPTDKGKELYTKVVPLIESLEKASLELKHESSSLAPIIRIGSPVEYFTKGALHKIKDVNLRFTVQFGVAQLLLEKLERDEVDFIITTQKLQQAGIDCVKIEDETFVIAAPAQLEEPSLQQDELEAWLKKQKWLTYGLELPIIRRYWREHFKKRPDIQAAHVVPDLRAILEAIEQGMGISVLPTYLVQDSIAQNRSKVLFSTLHVSNTIYAAYKSDHKSHPAFQEILLKLQK</sequence>
<organism evidence="6 7">
    <name type="scientific">Priestia flexa</name>
    <dbReference type="NCBI Taxonomy" id="86664"/>
    <lineage>
        <taxon>Bacteria</taxon>
        <taxon>Bacillati</taxon>
        <taxon>Bacillota</taxon>
        <taxon>Bacilli</taxon>
        <taxon>Bacillales</taxon>
        <taxon>Bacillaceae</taxon>
        <taxon>Priestia</taxon>
    </lineage>
</organism>
<keyword evidence="2" id="KW-0805">Transcription regulation</keyword>
<dbReference type="Proteomes" id="UP000664578">
    <property type="component" value="Unassembled WGS sequence"/>
</dbReference>
<dbReference type="GO" id="GO:0003700">
    <property type="term" value="F:DNA-binding transcription factor activity"/>
    <property type="evidence" value="ECO:0007669"/>
    <property type="project" value="InterPro"/>
</dbReference>
<dbReference type="PANTHER" id="PTHR30126">
    <property type="entry name" value="HTH-TYPE TRANSCRIPTIONAL REGULATOR"/>
    <property type="match status" value="1"/>
</dbReference>
<keyword evidence="3" id="KW-0238">DNA-binding</keyword>
<dbReference type="AlphaFoldDB" id="A0A8I1MFG8"/>
<dbReference type="InterPro" id="IPR000847">
    <property type="entry name" value="LysR_HTH_N"/>
</dbReference>
<keyword evidence="4" id="KW-0804">Transcription</keyword>
<reference evidence="6" key="1">
    <citation type="submission" date="2020-12" db="EMBL/GenBank/DDBJ databases">
        <title>PHA producing bacteria isolated from mangrove.</title>
        <authorList>
            <person name="Zheng W."/>
            <person name="Yu S."/>
            <person name="Huang Y."/>
        </authorList>
    </citation>
    <scope>NUCLEOTIDE SEQUENCE</scope>
    <source>
        <strain evidence="6">GN22-4</strain>
    </source>
</reference>
<dbReference type="Pfam" id="PF00126">
    <property type="entry name" value="HTH_1"/>
    <property type="match status" value="1"/>
</dbReference>
<evidence type="ECO:0000313" key="7">
    <source>
        <dbReference type="Proteomes" id="UP000664578"/>
    </source>
</evidence>
<dbReference type="CDD" id="cd05466">
    <property type="entry name" value="PBP2_LTTR_substrate"/>
    <property type="match status" value="1"/>
</dbReference>
<comment type="similarity">
    <text evidence="1">Belongs to the LysR transcriptional regulatory family.</text>
</comment>
<protein>
    <submittedName>
        <fullName evidence="6">LysR family transcriptional regulator</fullName>
    </submittedName>
</protein>
<gene>
    <name evidence="6" type="ORF">JF537_09970</name>
</gene>
<evidence type="ECO:0000256" key="2">
    <source>
        <dbReference type="ARBA" id="ARBA00023015"/>
    </source>
</evidence>
<feature type="domain" description="HTH lysR-type" evidence="5">
    <location>
        <begin position="2"/>
        <end position="59"/>
    </location>
</feature>
<dbReference type="PROSITE" id="PS50931">
    <property type="entry name" value="HTH_LYSR"/>
    <property type="match status" value="1"/>
</dbReference>
<dbReference type="InterPro" id="IPR036388">
    <property type="entry name" value="WH-like_DNA-bd_sf"/>
</dbReference>
<dbReference type="InterPro" id="IPR005119">
    <property type="entry name" value="LysR_subst-bd"/>
</dbReference>
<name>A0A8I1MFG8_9BACI</name>
<dbReference type="GO" id="GO:0000976">
    <property type="term" value="F:transcription cis-regulatory region binding"/>
    <property type="evidence" value="ECO:0007669"/>
    <property type="project" value="TreeGrafter"/>
</dbReference>
<dbReference type="PRINTS" id="PR00039">
    <property type="entry name" value="HTHLYSR"/>
</dbReference>
<comment type="caution">
    <text evidence="6">The sequence shown here is derived from an EMBL/GenBank/DDBJ whole genome shotgun (WGS) entry which is preliminary data.</text>
</comment>
<dbReference type="EMBL" id="JAEMWV010000004">
    <property type="protein sequence ID" value="MBN8251906.1"/>
    <property type="molecule type" value="Genomic_DNA"/>
</dbReference>
<evidence type="ECO:0000313" key="6">
    <source>
        <dbReference type="EMBL" id="MBN8251906.1"/>
    </source>
</evidence>
<evidence type="ECO:0000259" key="5">
    <source>
        <dbReference type="PROSITE" id="PS50931"/>
    </source>
</evidence>
<dbReference type="PANTHER" id="PTHR30126:SF40">
    <property type="entry name" value="HTH-TYPE TRANSCRIPTIONAL REGULATOR GLTR"/>
    <property type="match status" value="1"/>
</dbReference>
<dbReference type="Gene3D" id="1.10.10.10">
    <property type="entry name" value="Winged helix-like DNA-binding domain superfamily/Winged helix DNA-binding domain"/>
    <property type="match status" value="1"/>
</dbReference>
<evidence type="ECO:0000256" key="1">
    <source>
        <dbReference type="ARBA" id="ARBA00009437"/>
    </source>
</evidence>
<dbReference type="GeneID" id="93682978"/>